<dbReference type="RefSeq" id="WP_116468168.1">
    <property type="nucleotide sequence ID" value="NZ_QENQ01000001.1"/>
</dbReference>
<keyword evidence="3" id="KW-0482">Metalloprotease</keyword>
<keyword evidence="3" id="KW-0378">Hydrolase</keyword>
<evidence type="ECO:0000256" key="5">
    <source>
        <dbReference type="SAM" id="SignalP"/>
    </source>
</evidence>
<dbReference type="PANTHER" id="PTHR11851">
    <property type="entry name" value="METALLOPROTEASE"/>
    <property type="match status" value="1"/>
</dbReference>
<dbReference type="EMBL" id="QENQ01000001">
    <property type="protein sequence ID" value="PVX28722.1"/>
    <property type="molecule type" value="Genomic_DNA"/>
</dbReference>
<dbReference type="SUPFAM" id="SSF63411">
    <property type="entry name" value="LuxS/MPP-like metallohydrolase"/>
    <property type="match status" value="3"/>
</dbReference>
<comment type="caution">
    <text evidence="8">The sequence shown here is derived from an EMBL/GenBank/DDBJ whole genome shotgun (WGS) entry which is preliminary data.</text>
</comment>
<dbReference type="Gene3D" id="3.30.830.10">
    <property type="entry name" value="Metalloenzyme, LuxS/M16 peptidase-like"/>
    <property type="match status" value="3"/>
</dbReference>
<dbReference type="PANTHER" id="PTHR11851:SF49">
    <property type="entry name" value="MITOCHONDRIAL-PROCESSING PEPTIDASE SUBUNIT ALPHA"/>
    <property type="match status" value="1"/>
</dbReference>
<dbReference type="Proteomes" id="UP000245890">
    <property type="component" value="Unassembled WGS sequence"/>
</dbReference>
<accession>A0A2U0SBG5</accession>
<feature type="chain" id="PRO_5015613761" evidence="5">
    <location>
        <begin position="29"/>
        <end position="955"/>
    </location>
</feature>
<name>A0A2U0SBG5_9SPHN</name>
<organism evidence="8 9">
    <name type="scientific">Sphingomonas pokkalii</name>
    <dbReference type="NCBI Taxonomy" id="2175090"/>
    <lineage>
        <taxon>Bacteria</taxon>
        <taxon>Pseudomonadati</taxon>
        <taxon>Pseudomonadota</taxon>
        <taxon>Alphaproteobacteria</taxon>
        <taxon>Sphingomonadales</taxon>
        <taxon>Sphingomonadaceae</taxon>
        <taxon>Sphingomonas</taxon>
    </lineage>
</organism>
<dbReference type="PROSITE" id="PS00143">
    <property type="entry name" value="INSULINASE"/>
    <property type="match status" value="1"/>
</dbReference>
<reference evidence="8 9" key="1">
    <citation type="submission" date="2018-05" db="EMBL/GenBank/DDBJ databases">
        <title>Description of Sphingomonas pokkalii sp nov, isolated from the rhizosphere of saline tolerant pokkali rice and its draft genome analysis.</title>
        <authorList>
            <person name="Menon R."/>
            <person name="Kumari S."/>
            <person name="Rameshkumar N."/>
        </authorList>
    </citation>
    <scope>NUCLEOTIDE SEQUENCE [LARGE SCALE GENOMIC DNA]</scope>
    <source>
        <strain evidence="8 9">L3B27</strain>
    </source>
</reference>
<evidence type="ECO:0000256" key="3">
    <source>
        <dbReference type="ARBA" id="ARBA00023049"/>
    </source>
</evidence>
<evidence type="ECO:0000313" key="8">
    <source>
        <dbReference type="EMBL" id="PVX28722.1"/>
    </source>
</evidence>
<feature type="signal peptide" evidence="5">
    <location>
        <begin position="1"/>
        <end position="28"/>
    </location>
</feature>
<keyword evidence="3" id="KW-0645">Protease</keyword>
<comment type="similarity">
    <text evidence="2 4">Belongs to the peptidase M16 family.</text>
</comment>
<feature type="domain" description="Peptidase M16 C-terminal" evidence="7">
    <location>
        <begin position="704"/>
        <end position="882"/>
    </location>
</feature>
<evidence type="ECO:0000259" key="6">
    <source>
        <dbReference type="Pfam" id="PF00675"/>
    </source>
</evidence>
<evidence type="ECO:0000256" key="4">
    <source>
        <dbReference type="RuleBase" id="RU004447"/>
    </source>
</evidence>
<dbReference type="AlphaFoldDB" id="A0A2U0SBG5"/>
<keyword evidence="5" id="KW-0732">Signal</keyword>
<sequence length="955" mass="102842">MLSFLRTPRFALLLLALAAPTLPAPVLAQGRPEGVQTAEDPWLYKGSDLVHDDQWKFGRLSNGVRYAVRKNGVPPGQISIRVRIDAGSLMERDSERGFAHLLEHLSFRGSTYVPDGDSKRIWQRLGVTFGSDSNAATTFISTTYKLDLPNATPQGLDESFKILSGMMAAPAITQASLSAERPVVLAEGREQPAPQKRMQDALYQLIFAGQPLADREPIGTVEALNAATPASVQAFHDRWYRPERATVIAIGDVDPAVLEAMIAKYFSSWQGKGEAPKTPDFGKPEADHPIAASIVEPALQPVAMMAIVRPWTVFADTVIFNQKRMIDMVAIRILNRRLESRARSGASFIAAGADLDDIARSANVTTLTVLPTGDDWQSALRDVRATAAQLMATPPTQAEIDREIGEIDAVMRNRISTAPVESGVSIADDLVQAVDINETVTTPEGSYAIFKGAIAKGMFTPAAVQASAKKVFEGTATRALVNTHAPDPDVVSKVTAALQADVKAAAMKRRALNVTFAQLPRIGAPGKVVERKQIDADLAIEQVRYANGVKLLMREDASETGKVWVNIRFGRGLRALPGDKRVPAWAGKTALMASGIGKFGQEELDALTGNRQIGLGFDIEEDAFVFRAQTNKEDLADQLRLFATKLAAPGWDPNPITRAKAATLASYAGLSASPDAVLGRDLDVLLHDGDPRWGVPSREEVAALTPQAFRALWEPLLRTGPIEVDIFGDLNSDATVKAVAESFGALKPRADGKESGAPVRFPDHVATPVVRTHTGAVDQAAAVIAWPTGGGSAGLAESRKLEILTAVFRDRLIDQLRIQAGVSYSPNVMNDWPVGLPGGGKIAALGMVPPDKTGFFFKLARDIAADLVAKPIDADELNRALTPLKQQLLRMSSGNMFWMNLVEGGTQDPARIAGMRSLAKDYAATTPAELQALAAKYLRPDKDWTMVVLPEKAAK</sequence>
<proteinExistence type="inferred from homology"/>
<gene>
    <name evidence="8" type="ORF">DD559_04760</name>
</gene>
<dbReference type="InterPro" id="IPR011765">
    <property type="entry name" value="Pept_M16_N"/>
</dbReference>
<feature type="domain" description="Peptidase M16 C-terminal" evidence="7">
    <location>
        <begin position="228"/>
        <end position="403"/>
    </location>
</feature>
<evidence type="ECO:0000259" key="7">
    <source>
        <dbReference type="Pfam" id="PF05193"/>
    </source>
</evidence>
<dbReference type="OrthoDB" id="9811314at2"/>
<dbReference type="GO" id="GO:0006508">
    <property type="term" value="P:proteolysis"/>
    <property type="evidence" value="ECO:0007669"/>
    <property type="project" value="InterPro"/>
</dbReference>
<feature type="domain" description="Peptidase M16 N-terminal" evidence="6">
    <location>
        <begin position="78"/>
        <end position="213"/>
    </location>
</feature>
<evidence type="ECO:0000256" key="2">
    <source>
        <dbReference type="ARBA" id="ARBA00007261"/>
    </source>
</evidence>
<protein>
    <submittedName>
        <fullName evidence="8">Peptidase M16</fullName>
    </submittedName>
</protein>
<dbReference type="InterPro" id="IPR001431">
    <property type="entry name" value="Pept_M16_Zn_BS"/>
</dbReference>
<dbReference type="InterPro" id="IPR007863">
    <property type="entry name" value="Peptidase_M16_C"/>
</dbReference>
<dbReference type="GO" id="GO:0004222">
    <property type="term" value="F:metalloendopeptidase activity"/>
    <property type="evidence" value="ECO:0007669"/>
    <property type="project" value="InterPro"/>
</dbReference>
<dbReference type="GO" id="GO:0046872">
    <property type="term" value="F:metal ion binding"/>
    <property type="evidence" value="ECO:0007669"/>
    <property type="project" value="InterPro"/>
</dbReference>
<dbReference type="InterPro" id="IPR011249">
    <property type="entry name" value="Metalloenz_LuxS/M16"/>
</dbReference>
<evidence type="ECO:0000313" key="9">
    <source>
        <dbReference type="Proteomes" id="UP000245890"/>
    </source>
</evidence>
<evidence type="ECO:0000256" key="1">
    <source>
        <dbReference type="ARBA" id="ARBA00001947"/>
    </source>
</evidence>
<dbReference type="Pfam" id="PF05193">
    <property type="entry name" value="Peptidase_M16_C"/>
    <property type="match status" value="2"/>
</dbReference>
<keyword evidence="9" id="KW-1185">Reference proteome</keyword>
<dbReference type="InterPro" id="IPR050361">
    <property type="entry name" value="MPP/UQCRC_Complex"/>
</dbReference>
<dbReference type="Pfam" id="PF00675">
    <property type="entry name" value="Peptidase_M16"/>
    <property type="match status" value="1"/>
</dbReference>
<comment type="cofactor">
    <cofactor evidence="1">
        <name>Zn(2+)</name>
        <dbReference type="ChEBI" id="CHEBI:29105"/>
    </cofactor>
</comment>